<keyword evidence="1" id="KW-0732">Signal</keyword>
<organism evidence="2 3">
    <name type="scientific">Flavobacterium paronense</name>
    <dbReference type="NCBI Taxonomy" id="1392775"/>
    <lineage>
        <taxon>Bacteria</taxon>
        <taxon>Pseudomonadati</taxon>
        <taxon>Bacteroidota</taxon>
        <taxon>Flavobacteriia</taxon>
        <taxon>Flavobacteriales</taxon>
        <taxon>Flavobacteriaceae</taxon>
        <taxon>Flavobacterium</taxon>
    </lineage>
</organism>
<feature type="signal peptide" evidence="1">
    <location>
        <begin position="1"/>
        <end position="18"/>
    </location>
</feature>
<evidence type="ECO:0000256" key="1">
    <source>
        <dbReference type="SAM" id="SignalP"/>
    </source>
</evidence>
<gene>
    <name evidence="2" type="ORF">ACFFUU_06900</name>
</gene>
<name>A0ABV5GDX0_9FLAO</name>
<dbReference type="Proteomes" id="UP001589576">
    <property type="component" value="Unassembled WGS sequence"/>
</dbReference>
<dbReference type="RefSeq" id="WP_290286302.1">
    <property type="nucleotide sequence ID" value="NZ_JAUFQN010000019.1"/>
</dbReference>
<evidence type="ECO:0008006" key="4">
    <source>
        <dbReference type="Google" id="ProtNLM"/>
    </source>
</evidence>
<comment type="caution">
    <text evidence="2">The sequence shown here is derived from an EMBL/GenBank/DDBJ whole genome shotgun (WGS) entry which is preliminary data.</text>
</comment>
<dbReference type="EMBL" id="JBHMFB010000016">
    <property type="protein sequence ID" value="MFB9089320.1"/>
    <property type="molecule type" value="Genomic_DNA"/>
</dbReference>
<reference evidence="2 3" key="1">
    <citation type="submission" date="2024-09" db="EMBL/GenBank/DDBJ databases">
        <authorList>
            <person name="Sun Q."/>
            <person name="Mori K."/>
        </authorList>
    </citation>
    <scope>NUCLEOTIDE SEQUENCE [LARGE SCALE GENOMIC DNA]</scope>
    <source>
        <strain evidence="2 3">CECT 8460</strain>
    </source>
</reference>
<accession>A0ABV5GDX0</accession>
<feature type="chain" id="PRO_5046358261" description="Carboxypeptidase-like regulatory domain-containing protein" evidence="1">
    <location>
        <begin position="19"/>
        <end position="241"/>
    </location>
</feature>
<evidence type="ECO:0000313" key="3">
    <source>
        <dbReference type="Proteomes" id="UP001589576"/>
    </source>
</evidence>
<sequence length="241" mass="27838">MAKIISILFLLLSCNCFSQNQKLIHGKVSYQDSYQINVDVINFDTKKITQTNSLGEFDIEAKINDVIVFMSENFADQKYTLTAEDFEKSYFLIKLIEKPIPLEEVEIRQIKAIKMEATSYNGIKMAQLEKQQSNPVNKDIYTGEIPLGMDLIQIGKMIGKLFKHKSVQIADKEGPLSFKEYAKANFEETFFSKTLELKNEEIPRFLDYCQSDPQSKTVIEKDELTILEFLLTKKAEFKKIK</sequence>
<keyword evidence="3" id="KW-1185">Reference proteome</keyword>
<evidence type="ECO:0000313" key="2">
    <source>
        <dbReference type="EMBL" id="MFB9089320.1"/>
    </source>
</evidence>
<proteinExistence type="predicted"/>
<protein>
    <recommendedName>
        <fullName evidence="4">Carboxypeptidase-like regulatory domain-containing protein</fullName>
    </recommendedName>
</protein>